<evidence type="ECO:0000313" key="20">
    <source>
        <dbReference type="Ensembl" id="ENSOANP00000041074.1"/>
    </source>
</evidence>
<keyword evidence="10" id="KW-0744">Spermatogenesis</keyword>
<dbReference type="InterPro" id="IPR002151">
    <property type="entry name" value="Kinesin_light"/>
</dbReference>
<keyword evidence="21" id="KW-1185">Reference proteome</keyword>
<dbReference type="GO" id="GO:0005871">
    <property type="term" value="C:kinesin complex"/>
    <property type="evidence" value="ECO:0007669"/>
    <property type="project" value="UniProtKB-UniRule"/>
</dbReference>
<keyword evidence="9 17" id="KW-0802">TPR repeat</keyword>
<feature type="compositionally biased region" description="Pro residues" evidence="19">
    <location>
        <begin position="136"/>
        <end position="147"/>
    </location>
</feature>
<dbReference type="InterPro" id="IPR019734">
    <property type="entry name" value="TPR_rpt"/>
</dbReference>
<comment type="subunit">
    <text evidence="18">Oligomeric complex composed of two heavy chains and two light chains.</text>
</comment>
<evidence type="ECO:0000256" key="9">
    <source>
        <dbReference type="ARBA" id="ARBA00022803"/>
    </source>
</evidence>
<evidence type="ECO:0000313" key="21">
    <source>
        <dbReference type="Proteomes" id="UP000002279"/>
    </source>
</evidence>
<keyword evidence="14 18" id="KW-0206">Cytoskeleton</keyword>
<dbReference type="Pfam" id="PF13374">
    <property type="entry name" value="TPR_10"/>
    <property type="match status" value="1"/>
</dbReference>
<reference evidence="20" key="3">
    <citation type="submission" date="2025-09" db="UniProtKB">
        <authorList>
            <consortium name="Ensembl"/>
        </authorList>
    </citation>
    <scope>IDENTIFICATION</scope>
    <source>
        <strain evidence="20">Glennie</strain>
    </source>
</reference>
<evidence type="ECO:0000256" key="17">
    <source>
        <dbReference type="PROSITE-ProRule" id="PRU00339"/>
    </source>
</evidence>
<evidence type="ECO:0000256" key="2">
    <source>
        <dbReference type="ARBA" id="ARBA00004245"/>
    </source>
</evidence>
<dbReference type="GO" id="GO:0005739">
    <property type="term" value="C:mitochondrion"/>
    <property type="evidence" value="ECO:0007669"/>
    <property type="project" value="UniProtKB-SubCell"/>
</dbReference>
<organism evidence="20 21">
    <name type="scientific">Ornithorhynchus anatinus</name>
    <name type="common">Duckbill platypus</name>
    <dbReference type="NCBI Taxonomy" id="9258"/>
    <lineage>
        <taxon>Eukaryota</taxon>
        <taxon>Metazoa</taxon>
        <taxon>Chordata</taxon>
        <taxon>Craniata</taxon>
        <taxon>Vertebrata</taxon>
        <taxon>Euteleostomi</taxon>
        <taxon>Mammalia</taxon>
        <taxon>Monotremata</taxon>
        <taxon>Ornithorhynchidae</taxon>
        <taxon>Ornithorhynchus</taxon>
    </lineage>
</organism>
<dbReference type="Bgee" id="ENSOANG00000038764">
    <property type="expression patterns" value="Expressed in heart and 6 other cell types or tissues"/>
</dbReference>
<evidence type="ECO:0000256" key="16">
    <source>
        <dbReference type="ARBA" id="ARBA00046448"/>
    </source>
</evidence>
<dbReference type="PRINTS" id="PR00381">
    <property type="entry name" value="KINESINLIGHT"/>
</dbReference>
<dbReference type="Gene3D" id="1.25.40.10">
    <property type="entry name" value="Tetratricopeptide repeat domain"/>
    <property type="match status" value="1"/>
</dbReference>
<keyword evidence="4 18" id="KW-0963">Cytoplasm</keyword>
<dbReference type="InterPro" id="IPR011990">
    <property type="entry name" value="TPR-like_helical_dom_sf"/>
</dbReference>
<keyword evidence="12" id="KW-0496">Mitochondrion</keyword>
<dbReference type="GO" id="GO:0007018">
    <property type="term" value="P:microtubule-based movement"/>
    <property type="evidence" value="ECO:0000318"/>
    <property type="project" value="GO_Central"/>
</dbReference>
<keyword evidence="11" id="KW-0175">Coiled coil</keyword>
<evidence type="ECO:0000256" key="7">
    <source>
        <dbReference type="ARBA" id="ARBA00022737"/>
    </source>
</evidence>
<dbReference type="Proteomes" id="UP000002279">
    <property type="component" value="Chromosome 5"/>
</dbReference>
<dbReference type="PROSITE" id="PS50005">
    <property type="entry name" value="TPR"/>
    <property type="match status" value="1"/>
</dbReference>
<evidence type="ECO:0000256" key="1">
    <source>
        <dbReference type="ARBA" id="ARBA00004173"/>
    </source>
</evidence>
<keyword evidence="13 18" id="KW-0505">Motor protein</keyword>
<reference evidence="20" key="2">
    <citation type="submission" date="2025-08" db="UniProtKB">
        <authorList>
            <consortium name="Ensembl"/>
        </authorList>
    </citation>
    <scope>IDENTIFICATION</scope>
    <source>
        <strain evidence="20">Glennie</strain>
    </source>
</reference>
<feature type="compositionally biased region" description="Basic and acidic residues" evidence="19">
    <location>
        <begin position="450"/>
        <end position="459"/>
    </location>
</feature>
<dbReference type="SMART" id="SM00028">
    <property type="entry name" value="TPR"/>
    <property type="match status" value="4"/>
</dbReference>
<evidence type="ECO:0000256" key="3">
    <source>
        <dbReference type="ARBA" id="ARBA00009622"/>
    </source>
</evidence>
<dbReference type="InParanoid" id="A0A6I8NIM1"/>
<evidence type="ECO:0000256" key="12">
    <source>
        <dbReference type="ARBA" id="ARBA00023128"/>
    </source>
</evidence>
<feature type="region of interest" description="Disordered" evidence="19">
    <location>
        <begin position="128"/>
        <end position="162"/>
    </location>
</feature>
<feature type="repeat" description="TPR" evidence="17">
    <location>
        <begin position="256"/>
        <end position="289"/>
    </location>
</feature>
<sequence>MSVLVEAGGARPSPEEVVAQTRLLVQGLEALRAEHRSLAGQLLDGLGGGLLHILDDLTLGLGEAQVLLALSGHLGAVEAERRGLQAQELRLAQENAWLQEELEEARRRLQGSEGTVARLEEEKQILVAQGQQQQRSPPPDSLRPPFPGEEQEEEQTGSAAVQQGGYEVPARLRELHALVVQYVGQGRYEVAVPLCRQALEDLQRSSGHGHPDVATLLNILALVYRDQNKYREATELLLDALRIREAALGPEHPAVAATLNNLAVLYGKRGQYHEALPLCQRALEIREKVLGAAHPDVAKQLNNLALLCQNQGRFEEVERHFGRALAIYQALGAAQDSNVAKTKNNLASAYLKQGKYRQAEELYRDILSGQELPAPLGEGGTQETVPLPRSGSLSKLRDTIRRGSERLVSRLRGEGTTASPAGLKRAASLNALSVLPGRAQPTQVSPGVWGREEQWMPPR</sequence>
<dbReference type="PANTHER" id="PTHR45783:SF1">
    <property type="entry name" value="KINESIN LIGHT CHAIN 3"/>
    <property type="match status" value="1"/>
</dbReference>
<evidence type="ECO:0000256" key="18">
    <source>
        <dbReference type="RuleBase" id="RU367020"/>
    </source>
</evidence>
<protein>
    <recommendedName>
        <fullName evidence="18">Kinesin light chain</fullName>
    </recommendedName>
</protein>
<dbReference type="GO" id="GO:0005737">
    <property type="term" value="C:cytoplasm"/>
    <property type="evidence" value="ECO:0000318"/>
    <property type="project" value="GO_Central"/>
</dbReference>
<dbReference type="GO" id="GO:0019894">
    <property type="term" value="F:kinesin binding"/>
    <property type="evidence" value="ECO:0000318"/>
    <property type="project" value="GO_Central"/>
</dbReference>
<keyword evidence="8" id="KW-0221">Differentiation</keyword>
<dbReference type="GO" id="GO:0120317">
    <property type="term" value="P:sperm mitochondrial sheath assembly"/>
    <property type="evidence" value="ECO:0007669"/>
    <property type="project" value="Ensembl"/>
</dbReference>
<proteinExistence type="inferred from homology"/>
<dbReference type="GeneTree" id="ENSGT00940000162356"/>
<dbReference type="OMA" id="HTSGHCH"/>
<dbReference type="PANTHER" id="PTHR45783">
    <property type="entry name" value="KINESIN LIGHT CHAIN"/>
    <property type="match status" value="1"/>
</dbReference>
<name>A0A6I8NIM1_ORNAN</name>
<reference evidence="20 21" key="1">
    <citation type="journal article" date="2008" name="Nature">
        <title>Genome analysis of the platypus reveals unique signatures of evolution.</title>
        <authorList>
            <person name="Warren W.C."/>
            <person name="Hillier L.W."/>
            <person name="Marshall Graves J.A."/>
            <person name="Birney E."/>
            <person name="Ponting C.P."/>
            <person name="Grutzner F."/>
            <person name="Belov K."/>
            <person name="Miller W."/>
            <person name="Clarke L."/>
            <person name="Chinwalla A.T."/>
            <person name="Yang S.P."/>
            <person name="Heger A."/>
            <person name="Locke D.P."/>
            <person name="Miethke P."/>
            <person name="Waters P.D."/>
            <person name="Veyrunes F."/>
            <person name="Fulton L."/>
            <person name="Fulton B."/>
            <person name="Graves T."/>
            <person name="Wallis J."/>
            <person name="Puente X.S."/>
            <person name="Lopez-Otin C."/>
            <person name="Ordonez G.R."/>
            <person name="Eichler E.E."/>
            <person name="Chen L."/>
            <person name="Cheng Z."/>
            <person name="Deakin J.E."/>
            <person name="Alsop A."/>
            <person name="Thompson K."/>
            <person name="Kirby P."/>
            <person name="Papenfuss A.T."/>
            <person name="Wakefield M.J."/>
            <person name="Olender T."/>
            <person name="Lancet D."/>
            <person name="Huttley G.A."/>
            <person name="Smit A.F."/>
            <person name="Pask A."/>
            <person name="Temple-Smith P."/>
            <person name="Batzer M.A."/>
            <person name="Walker J.A."/>
            <person name="Konkel M.K."/>
            <person name="Harris R.S."/>
            <person name="Whittington C.M."/>
            <person name="Wong E.S."/>
            <person name="Gemmell N.J."/>
            <person name="Buschiazzo E."/>
            <person name="Vargas Jentzsch I.M."/>
            <person name="Merkel A."/>
            <person name="Schmitz J."/>
            <person name="Zemann A."/>
            <person name="Churakov G."/>
            <person name="Kriegs J.O."/>
            <person name="Brosius J."/>
            <person name="Murchison E.P."/>
            <person name="Sachidanandam R."/>
            <person name="Smith C."/>
            <person name="Hannon G.J."/>
            <person name="Tsend-Ayush E."/>
            <person name="McMillan D."/>
            <person name="Attenborough R."/>
            <person name="Rens W."/>
            <person name="Ferguson-Smith M."/>
            <person name="Lefevre C.M."/>
            <person name="Sharp J.A."/>
            <person name="Nicholas K.R."/>
            <person name="Ray D.A."/>
            <person name="Kube M."/>
            <person name="Reinhardt R."/>
            <person name="Pringle T.H."/>
            <person name="Taylor J."/>
            <person name="Jones R.C."/>
            <person name="Nixon B."/>
            <person name="Dacheux J.L."/>
            <person name="Niwa H."/>
            <person name="Sekita Y."/>
            <person name="Huang X."/>
            <person name="Stark A."/>
            <person name="Kheradpour P."/>
            <person name="Kellis M."/>
            <person name="Flicek P."/>
            <person name="Chen Y."/>
            <person name="Webber C."/>
            <person name="Hardison R."/>
            <person name="Nelson J."/>
            <person name="Hallsworth-Pepin K."/>
            <person name="Delehaunty K."/>
            <person name="Markovic C."/>
            <person name="Minx P."/>
            <person name="Feng Y."/>
            <person name="Kremitzki C."/>
            <person name="Mitreva M."/>
            <person name="Glasscock J."/>
            <person name="Wylie T."/>
            <person name="Wohldmann P."/>
            <person name="Thiru P."/>
            <person name="Nhan M.N."/>
            <person name="Pohl C.S."/>
            <person name="Smith S.M."/>
            <person name="Hou S."/>
            <person name="Nefedov M."/>
            <person name="de Jong P.J."/>
            <person name="Renfree M.B."/>
            <person name="Mardis E.R."/>
            <person name="Wilson R.K."/>
        </authorList>
    </citation>
    <scope>NUCLEOTIDE SEQUENCE [LARGE SCALE GENOMIC DNA]</scope>
    <source>
        <strain evidence="20 21">Glennie</strain>
    </source>
</reference>
<gene>
    <name evidence="20" type="primary">KLC3</name>
</gene>
<feature type="region of interest" description="Disordered" evidence="19">
    <location>
        <begin position="373"/>
        <end position="392"/>
    </location>
</feature>
<evidence type="ECO:0000256" key="5">
    <source>
        <dbReference type="ARBA" id="ARBA00022553"/>
    </source>
</evidence>
<evidence type="ECO:0000256" key="11">
    <source>
        <dbReference type="ARBA" id="ARBA00023054"/>
    </source>
</evidence>
<comment type="function">
    <text evidence="18">Kinesin is a microtubule-associated force-producing protein that play a role in organelle transport.</text>
</comment>
<evidence type="ECO:0000256" key="8">
    <source>
        <dbReference type="ARBA" id="ARBA00022782"/>
    </source>
</evidence>
<keyword evidence="5" id="KW-0597">Phosphoprotein</keyword>
<dbReference type="AlphaFoldDB" id="A0A6I8NIM1"/>
<comment type="function">
    <text evidence="15">Kinesin is a microtubule-associated force-producing protein that may play a role in organelle transport. Plays a role during spermiogenesis in the development of the sperm tail midpiece and in the normal function of spermatozoa. May play a role in the formation of the mitochondrial sheath formation in the developing spermatid midpiece.</text>
</comment>
<dbReference type="Ensembl" id="ENSOANT00000049654.1">
    <property type="protein sequence ID" value="ENSOANP00000041074.1"/>
    <property type="gene ID" value="ENSOANG00000038764.1"/>
</dbReference>
<evidence type="ECO:0000256" key="19">
    <source>
        <dbReference type="SAM" id="MobiDB-lite"/>
    </source>
</evidence>
<evidence type="ECO:0000256" key="14">
    <source>
        <dbReference type="ARBA" id="ARBA00023212"/>
    </source>
</evidence>
<dbReference type="GO" id="GO:0008088">
    <property type="term" value="P:axo-dendritic transport"/>
    <property type="evidence" value="ECO:0007669"/>
    <property type="project" value="Ensembl"/>
</dbReference>
<dbReference type="GO" id="GO:0005874">
    <property type="term" value="C:microtubule"/>
    <property type="evidence" value="ECO:0007669"/>
    <property type="project" value="UniProtKB-UniRule"/>
</dbReference>
<evidence type="ECO:0000256" key="10">
    <source>
        <dbReference type="ARBA" id="ARBA00022871"/>
    </source>
</evidence>
<comment type="similarity">
    <text evidence="3 18">Belongs to the kinesin light chain family.</text>
</comment>
<dbReference type="Pfam" id="PF13424">
    <property type="entry name" value="TPR_12"/>
    <property type="match status" value="2"/>
</dbReference>
<dbReference type="GO" id="GO:0035253">
    <property type="term" value="C:ciliary rootlet"/>
    <property type="evidence" value="ECO:0007669"/>
    <property type="project" value="Ensembl"/>
</dbReference>
<keyword evidence="6 18" id="KW-0493">Microtubule</keyword>
<evidence type="ECO:0000256" key="15">
    <source>
        <dbReference type="ARBA" id="ARBA00045520"/>
    </source>
</evidence>
<comment type="subcellular location">
    <subcellularLocation>
        <location evidence="2 18">Cytoplasm</location>
        <location evidence="2 18">Cytoskeleton</location>
    </subcellularLocation>
    <subcellularLocation>
        <location evidence="1">Mitochondrion</location>
    </subcellularLocation>
</comment>
<evidence type="ECO:0000256" key="13">
    <source>
        <dbReference type="ARBA" id="ARBA00023175"/>
    </source>
</evidence>
<dbReference type="GO" id="GO:0043005">
    <property type="term" value="C:neuron projection"/>
    <property type="evidence" value="ECO:0007669"/>
    <property type="project" value="Ensembl"/>
</dbReference>
<keyword evidence="7" id="KW-0677">Repeat</keyword>
<dbReference type="SUPFAM" id="SSF48452">
    <property type="entry name" value="TPR-like"/>
    <property type="match status" value="1"/>
</dbReference>
<dbReference type="GO" id="GO:0008017">
    <property type="term" value="F:microtubule binding"/>
    <property type="evidence" value="ECO:0007669"/>
    <property type="project" value="Ensembl"/>
</dbReference>
<feature type="region of interest" description="Disordered" evidence="19">
    <location>
        <begin position="439"/>
        <end position="459"/>
    </location>
</feature>
<comment type="subunit">
    <text evidence="16">Oligomer composed of two heavy chains and two light chains. Associates with microtubulin in an ATP-dependent manner. Interacts with KIF5C. Interacts with ODF1. Interacts with LRGUK. Interacts with VDAC2.</text>
</comment>
<evidence type="ECO:0000256" key="4">
    <source>
        <dbReference type="ARBA" id="ARBA00022490"/>
    </source>
</evidence>
<dbReference type="GO" id="GO:0031514">
    <property type="term" value="C:motile cilium"/>
    <property type="evidence" value="ECO:0007669"/>
    <property type="project" value="Ensembl"/>
</dbReference>
<accession>A0A6I8NIM1</accession>
<evidence type="ECO:0000256" key="6">
    <source>
        <dbReference type="ARBA" id="ARBA00022701"/>
    </source>
</evidence>